<dbReference type="InterPro" id="IPR001810">
    <property type="entry name" value="F-box_dom"/>
</dbReference>
<dbReference type="OrthoDB" id="2309623at2759"/>
<dbReference type="Pfam" id="PF12937">
    <property type="entry name" value="F-box-like"/>
    <property type="match status" value="1"/>
</dbReference>
<dbReference type="SUPFAM" id="SSF52047">
    <property type="entry name" value="RNI-like"/>
    <property type="match status" value="1"/>
</dbReference>
<dbReference type="SUPFAM" id="SSF81383">
    <property type="entry name" value="F-box domain"/>
    <property type="match status" value="1"/>
</dbReference>
<name>A0A9N8VCP9_9GLOM</name>
<dbReference type="CDD" id="cd09917">
    <property type="entry name" value="F-box_SF"/>
    <property type="match status" value="1"/>
</dbReference>
<dbReference type="InterPro" id="IPR036047">
    <property type="entry name" value="F-box-like_dom_sf"/>
</dbReference>
<comment type="caution">
    <text evidence="2">The sequence shown here is derived from an EMBL/GenBank/DDBJ whole genome shotgun (WGS) entry which is preliminary data.</text>
</comment>
<reference evidence="2" key="1">
    <citation type="submission" date="2021-06" db="EMBL/GenBank/DDBJ databases">
        <authorList>
            <person name="Kallberg Y."/>
            <person name="Tangrot J."/>
            <person name="Rosling A."/>
        </authorList>
    </citation>
    <scope>NUCLEOTIDE SEQUENCE</scope>
    <source>
        <strain evidence="2">AZ414A</strain>
    </source>
</reference>
<organism evidence="2 3">
    <name type="scientific">Diversispora eburnea</name>
    <dbReference type="NCBI Taxonomy" id="1213867"/>
    <lineage>
        <taxon>Eukaryota</taxon>
        <taxon>Fungi</taxon>
        <taxon>Fungi incertae sedis</taxon>
        <taxon>Mucoromycota</taxon>
        <taxon>Glomeromycotina</taxon>
        <taxon>Glomeromycetes</taxon>
        <taxon>Diversisporales</taxon>
        <taxon>Diversisporaceae</taxon>
        <taxon>Diversispora</taxon>
    </lineage>
</organism>
<evidence type="ECO:0000313" key="2">
    <source>
        <dbReference type="EMBL" id="CAG8448519.1"/>
    </source>
</evidence>
<sequence>MTINLPSDCLAHIFSYFEFDVKSLHSFLFVSRNWCLNVTPILWKRTFYITFRNSFSSRKRSKLISTYLLCLDWNWYSYQSLDEQRSINFDKKKYSDYDDYDECRKLYLTRELINHFIRRSITIDYLALTANDIEFIIPSGFCCFPLECWHHNNALKYIQTFIFNGNNTFNNKCYELYEALALCCKSIKFLSIQGGIGDNSNDSDVGESLANLIQNQRHLVKFSLWDVQQSNQLSSIIKAITLRKGKLKYLEFRFCNFSNCDLLFENLAKSCSELTTLKLIKCGDIQSNLNPITFSTPIFPDLNCLDLQGTRVPSKSLKTIFKGVNIDLRIVHVEGIEVGLRVIERIADYCPNITHLEAHVRKDKLLQLEILFRSCKNLSSLKFYEYISFGSVWQHLNVIKKYSWKKGLKIKKHYAGNYRELLMRELGHVIVEFE</sequence>
<evidence type="ECO:0000313" key="3">
    <source>
        <dbReference type="Proteomes" id="UP000789706"/>
    </source>
</evidence>
<dbReference type="InterPro" id="IPR032675">
    <property type="entry name" value="LRR_dom_sf"/>
</dbReference>
<dbReference type="AlphaFoldDB" id="A0A9N8VCP9"/>
<gene>
    <name evidence="2" type="ORF">DEBURN_LOCUS1967</name>
</gene>
<protein>
    <submittedName>
        <fullName evidence="2">10121_t:CDS:1</fullName>
    </submittedName>
</protein>
<accession>A0A9N8VCP9</accession>
<keyword evidence="3" id="KW-1185">Reference proteome</keyword>
<dbReference type="Gene3D" id="3.80.10.10">
    <property type="entry name" value="Ribonuclease Inhibitor"/>
    <property type="match status" value="1"/>
</dbReference>
<dbReference type="Proteomes" id="UP000789706">
    <property type="component" value="Unassembled WGS sequence"/>
</dbReference>
<feature type="domain" description="F-box" evidence="1">
    <location>
        <begin position="4"/>
        <end position="47"/>
    </location>
</feature>
<proteinExistence type="predicted"/>
<dbReference type="EMBL" id="CAJVPK010000099">
    <property type="protein sequence ID" value="CAG8448519.1"/>
    <property type="molecule type" value="Genomic_DNA"/>
</dbReference>
<evidence type="ECO:0000259" key="1">
    <source>
        <dbReference type="Pfam" id="PF12937"/>
    </source>
</evidence>